<dbReference type="InterPro" id="IPR006298">
    <property type="entry name" value="BipA"/>
</dbReference>
<keyword evidence="3" id="KW-0342">GTP-binding</keyword>
<comment type="caution">
    <text evidence="5">The sequence shown here is derived from an EMBL/GenBank/DDBJ whole genome shotgun (WGS) entry which is preliminary data.</text>
</comment>
<dbReference type="CDD" id="cd16263">
    <property type="entry name" value="BipA_III"/>
    <property type="match status" value="1"/>
</dbReference>
<dbReference type="Pfam" id="PF00679">
    <property type="entry name" value="EFG_C"/>
    <property type="match status" value="1"/>
</dbReference>
<dbReference type="SUPFAM" id="SSF50447">
    <property type="entry name" value="Translation proteins"/>
    <property type="match status" value="1"/>
</dbReference>
<dbReference type="CDD" id="cd03691">
    <property type="entry name" value="BipA_TypA_II"/>
    <property type="match status" value="1"/>
</dbReference>
<dbReference type="PRINTS" id="PR00315">
    <property type="entry name" value="ELONGATNFCT"/>
</dbReference>
<dbReference type="GO" id="GO:0009507">
    <property type="term" value="C:chloroplast"/>
    <property type="evidence" value="ECO:0007669"/>
    <property type="project" value="UniProtKB-SubCell"/>
</dbReference>
<proteinExistence type="predicted"/>
<evidence type="ECO:0000256" key="2">
    <source>
        <dbReference type="ARBA" id="ARBA00022741"/>
    </source>
</evidence>
<dbReference type="FunFam" id="3.30.70.870:FF:000003">
    <property type="entry name" value="GTP-binding protein TypA"/>
    <property type="match status" value="1"/>
</dbReference>
<dbReference type="CDD" id="cd03710">
    <property type="entry name" value="BipA_TypA_C"/>
    <property type="match status" value="1"/>
</dbReference>
<dbReference type="SUPFAM" id="SSF54980">
    <property type="entry name" value="EF-G C-terminal domain-like"/>
    <property type="match status" value="2"/>
</dbReference>
<dbReference type="InterPro" id="IPR042116">
    <property type="entry name" value="TypA/BipA_C"/>
</dbReference>
<reference evidence="5 6" key="1">
    <citation type="submission" date="2024-10" db="EMBL/GenBank/DDBJ databases">
        <title>Updated reference genomes for cyclostephanoid diatoms.</title>
        <authorList>
            <person name="Roberts W.R."/>
            <person name="Alverson A.J."/>
        </authorList>
    </citation>
    <scope>NUCLEOTIDE SEQUENCE [LARGE SCALE GENOMIC DNA]</scope>
    <source>
        <strain evidence="5 6">AJA228-03</strain>
    </source>
</reference>
<dbReference type="FunFam" id="3.30.70.240:FF:000002">
    <property type="entry name" value="GTP-binding protein TypA"/>
    <property type="match status" value="1"/>
</dbReference>
<organism evidence="5 6">
    <name type="scientific">Cyclostephanos tholiformis</name>
    <dbReference type="NCBI Taxonomy" id="382380"/>
    <lineage>
        <taxon>Eukaryota</taxon>
        <taxon>Sar</taxon>
        <taxon>Stramenopiles</taxon>
        <taxon>Ochrophyta</taxon>
        <taxon>Bacillariophyta</taxon>
        <taxon>Coscinodiscophyceae</taxon>
        <taxon>Thalassiosirophycidae</taxon>
        <taxon>Stephanodiscales</taxon>
        <taxon>Stephanodiscaceae</taxon>
        <taxon>Cyclostephanos</taxon>
    </lineage>
</organism>
<dbReference type="FunFam" id="3.40.50.300:FF:000055">
    <property type="entry name" value="GTP-binding protein TypA"/>
    <property type="match status" value="1"/>
</dbReference>
<dbReference type="InterPro" id="IPR053905">
    <property type="entry name" value="EF-G-like_DII"/>
</dbReference>
<dbReference type="NCBIfam" id="TIGR00231">
    <property type="entry name" value="small_GTP"/>
    <property type="match status" value="1"/>
</dbReference>
<dbReference type="AlphaFoldDB" id="A0ABD3ST75"/>
<dbReference type="NCBIfam" id="TIGR01394">
    <property type="entry name" value="TypA_BipA"/>
    <property type="match status" value="1"/>
</dbReference>
<dbReference type="GO" id="GO:0005525">
    <property type="term" value="F:GTP binding"/>
    <property type="evidence" value="ECO:0007669"/>
    <property type="project" value="UniProtKB-KW"/>
</dbReference>
<evidence type="ECO:0000259" key="4">
    <source>
        <dbReference type="PROSITE" id="PS51722"/>
    </source>
</evidence>
<dbReference type="Gene3D" id="2.40.30.10">
    <property type="entry name" value="Translation factors"/>
    <property type="match status" value="1"/>
</dbReference>
<dbReference type="PANTHER" id="PTHR42908">
    <property type="entry name" value="TRANSLATION ELONGATION FACTOR-RELATED"/>
    <property type="match status" value="1"/>
</dbReference>
<dbReference type="PANTHER" id="PTHR42908:SF8">
    <property type="entry name" value="TR-TYPE G DOMAIN-CONTAINING PROTEIN"/>
    <property type="match status" value="1"/>
</dbReference>
<sequence length="690" mass="74899">MAPRYWKRAAFRAALVAFMSSYDDDRSAMVSVMGFSTATSSHRLAGVATPSPPLRMADVAVADAIEAGGSAFNPENIRNIAVIAHVDHGKTTLVDALLKQTNVFRDAAQAAEAGTCVMDNQDQERYVFCERGITILAKNLAVMRDGLKINIMDTPGHADFGGEVERVLNMCDGVLLVVDSVEGPKPQTRFVLDKALKRGMKVLVVVNKIDRPAARPEYVVDKVFDLMMDLGASDEQIDFTTVYASGLQGIAGMSPTEMESDMKPLFDAVKRCIDPPKVETTESNTLQCLVSNIDYDQFKGKMGIARITNGSVRSGQAVSLARPGKPKKTGRLSSLFVFDNLGKKEVESASAGEIIMFSGLDNVEIGDTLVTNEGGGANAAEPLPPIAVELPTVQMTLGVNKSPLAGREGKFLTSRMIRDRLYRELDKNVALKVEETDSADKYAVSGRGQLHLTVLIETMRREGFELEVGPPVVIYKTNEETGKVEEPWESVEVRVPEEYAGSVIDLFNNRNGELQDMGIDDGGESMTVVKYLIPTRGMLGLRSEMLTASRGTAIIDAVFDSYRPRIAGDIQSRDKGSLLAFEDGTVTTFGLENAQDRGKLFVKAGTEVYKNMIVGIHQRPGDLAVNICKTKALTNMRSATKGITTGITAPIELSLDASVEYIASDEILEVTPSTFRMAKNPDLLKKGGKK</sequence>
<evidence type="ECO:0000313" key="6">
    <source>
        <dbReference type="Proteomes" id="UP001530377"/>
    </source>
</evidence>
<dbReference type="PROSITE" id="PS51722">
    <property type="entry name" value="G_TR_2"/>
    <property type="match status" value="1"/>
</dbReference>
<dbReference type="Proteomes" id="UP001530377">
    <property type="component" value="Unassembled WGS sequence"/>
</dbReference>
<dbReference type="InterPro" id="IPR047042">
    <property type="entry name" value="BipA_II"/>
</dbReference>
<evidence type="ECO:0000256" key="3">
    <source>
        <dbReference type="ARBA" id="ARBA00023134"/>
    </source>
</evidence>
<keyword evidence="6" id="KW-1185">Reference proteome</keyword>
<dbReference type="EMBL" id="JALLPB020000001">
    <property type="protein sequence ID" value="KAL3827663.1"/>
    <property type="molecule type" value="Genomic_DNA"/>
</dbReference>
<dbReference type="InterPro" id="IPR000640">
    <property type="entry name" value="EFG_V-like"/>
</dbReference>
<dbReference type="Gene3D" id="3.30.70.870">
    <property type="entry name" value="Elongation Factor G (Translational Gtpase), domain 3"/>
    <property type="match status" value="1"/>
</dbReference>
<dbReference type="InterPro" id="IPR035651">
    <property type="entry name" value="BipA_V"/>
</dbReference>
<dbReference type="SUPFAM" id="SSF52540">
    <property type="entry name" value="P-loop containing nucleoside triphosphate hydrolases"/>
    <property type="match status" value="1"/>
</dbReference>
<dbReference type="InterPro" id="IPR035647">
    <property type="entry name" value="EFG_III/V"/>
</dbReference>
<name>A0ABD3ST75_9STRA</name>
<evidence type="ECO:0000256" key="1">
    <source>
        <dbReference type="ARBA" id="ARBA00004229"/>
    </source>
</evidence>
<comment type="subcellular location">
    <subcellularLocation>
        <location evidence="1">Plastid</location>
        <location evidence="1">Chloroplast</location>
    </subcellularLocation>
</comment>
<dbReference type="InterPro" id="IPR047043">
    <property type="entry name" value="BipA_III"/>
</dbReference>
<dbReference type="InterPro" id="IPR005225">
    <property type="entry name" value="Small_GTP-bd"/>
</dbReference>
<dbReference type="InterPro" id="IPR000795">
    <property type="entry name" value="T_Tr_GTP-bd_dom"/>
</dbReference>
<dbReference type="SMART" id="SM00838">
    <property type="entry name" value="EFG_C"/>
    <property type="match status" value="1"/>
</dbReference>
<keyword evidence="2" id="KW-0547">Nucleotide-binding</keyword>
<feature type="domain" description="Tr-type G" evidence="4">
    <location>
        <begin position="75"/>
        <end position="277"/>
    </location>
</feature>
<dbReference type="Gene3D" id="2.40.50.250">
    <property type="entry name" value="bipa protein"/>
    <property type="match status" value="1"/>
</dbReference>
<dbReference type="Gene3D" id="3.30.70.240">
    <property type="match status" value="1"/>
</dbReference>
<dbReference type="Pfam" id="PF21018">
    <property type="entry name" value="BipA_C"/>
    <property type="match status" value="1"/>
</dbReference>
<dbReference type="InterPro" id="IPR009000">
    <property type="entry name" value="Transl_B-barrel_sf"/>
</dbReference>
<protein>
    <recommendedName>
        <fullName evidence="4">Tr-type G domain-containing protein</fullName>
    </recommendedName>
</protein>
<dbReference type="Gene3D" id="3.40.50.300">
    <property type="entry name" value="P-loop containing nucleotide triphosphate hydrolases"/>
    <property type="match status" value="1"/>
</dbReference>
<dbReference type="FunFam" id="2.40.50.250:FF:000001">
    <property type="entry name" value="GTP-binding protein TypA"/>
    <property type="match status" value="1"/>
</dbReference>
<dbReference type="InterPro" id="IPR048876">
    <property type="entry name" value="BipA_C"/>
</dbReference>
<dbReference type="CDD" id="cd01891">
    <property type="entry name" value="TypA_BipA"/>
    <property type="match status" value="1"/>
</dbReference>
<dbReference type="InterPro" id="IPR027417">
    <property type="entry name" value="P-loop_NTPase"/>
</dbReference>
<dbReference type="InterPro" id="IPR047041">
    <property type="entry name" value="BipA_GTP-bd_dom"/>
</dbReference>
<gene>
    <name evidence="5" type="ORF">ACHAXA_000536</name>
</gene>
<evidence type="ECO:0000313" key="5">
    <source>
        <dbReference type="EMBL" id="KAL3827663.1"/>
    </source>
</evidence>
<dbReference type="Pfam" id="PF22042">
    <property type="entry name" value="EF-G_D2"/>
    <property type="match status" value="1"/>
</dbReference>
<accession>A0ABD3ST75</accession>
<dbReference type="Pfam" id="PF00009">
    <property type="entry name" value="GTP_EFTU"/>
    <property type="match status" value="1"/>
</dbReference>